<evidence type="ECO:0000313" key="2">
    <source>
        <dbReference type="Proteomes" id="UP000759537"/>
    </source>
</evidence>
<reference evidence="1" key="1">
    <citation type="submission" date="2019-10" db="EMBL/GenBank/DDBJ databases">
        <authorList>
            <consortium name="DOE Joint Genome Institute"/>
            <person name="Kuo A."/>
            <person name="Miyauchi S."/>
            <person name="Kiss E."/>
            <person name="Drula E."/>
            <person name="Kohler A."/>
            <person name="Sanchez-Garcia M."/>
            <person name="Andreopoulos B."/>
            <person name="Barry K.W."/>
            <person name="Bonito G."/>
            <person name="Buee M."/>
            <person name="Carver A."/>
            <person name="Chen C."/>
            <person name="Cichocki N."/>
            <person name="Clum A."/>
            <person name="Culley D."/>
            <person name="Crous P.W."/>
            <person name="Fauchery L."/>
            <person name="Girlanda M."/>
            <person name="Hayes R."/>
            <person name="Keri Z."/>
            <person name="LaButti K."/>
            <person name="Lipzen A."/>
            <person name="Lombard V."/>
            <person name="Magnuson J."/>
            <person name="Maillard F."/>
            <person name="Morin E."/>
            <person name="Murat C."/>
            <person name="Nolan M."/>
            <person name="Ohm R."/>
            <person name="Pangilinan J."/>
            <person name="Pereira M."/>
            <person name="Perotto S."/>
            <person name="Peter M."/>
            <person name="Riley R."/>
            <person name="Sitrit Y."/>
            <person name="Stielow B."/>
            <person name="Szollosi G."/>
            <person name="Zifcakova L."/>
            <person name="Stursova M."/>
            <person name="Spatafora J.W."/>
            <person name="Tedersoo L."/>
            <person name="Vaario L.-M."/>
            <person name="Yamada A."/>
            <person name="Yan M."/>
            <person name="Wang P."/>
            <person name="Xu J."/>
            <person name="Bruns T."/>
            <person name="Baldrian P."/>
            <person name="Vilgalys R."/>
            <person name="Henrissat B."/>
            <person name="Grigoriev I.V."/>
            <person name="Hibbett D."/>
            <person name="Nagy L.G."/>
            <person name="Martin F.M."/>
        </authorList>
    </citation>
    <scope>NUCLEOTIDE SEQUENCE</scope>
    <source>
        <strain evidence="1">Prilba</strain>
    </source>
</reference>
<proteinExistence type="predicted"/>
<keyword evidence="2" id="KW-1185">Reference proteome</keyword>
<name>A0A9P5N4W1_9AGAM</name>
<gene>
    <name evidence="1" type="ORF">DFH94DRAFT_712516</name>
</gene>
<dbReference type="AlphaFoldDB" id="A0A9P5N4W1"/>
<protein>
    <submittedName>
        <fullName evidence="1">Uncharacterized protein</fullName>
    </submittedName>
</protein>
<evidence type="ECO:0000313" key="1">
    <source>
        <dbReference type="EMBL" id="KAF8486324.1"/>
    </source>
</evidence>
<comment type="caution">
    <text evidence="1">The sequence shown here is derived from an EMBL/GenBank/DDBJ whole genome shotgun (WGS) entry which is preliminary data.</text>
</comment>
<dbReference type="Proteomes" id="UP000759537">
    <property type="component" value="Unassembled WGS sequence"/>
</dbReference>
<sequence>MQRQSHVYSGFPILSVTTARSVILTVRPDPYFQYSLRRLSSQLPVVLKTPVVIFCGRLEIMDRCVYVQCTFPHWCMNHVGRCESCFHVIVIVTGTVLASLGSLESRCFSLFGFRITHRNTLRGIFVDKSTKGLVFTIACSRFSLPRQVQTVNNQVQYRIHERIDVQLYLPLPMDLSLFQSACISCARETVMMKGTLSVRDVPAECSMAGGGDAGCQLDSVSRGLSTGTVLGKE</sequence>
<accession>A0A9P5N4W1</accession>
<dbReference type="EMBL" id="WHVB01000002">
    <property type="protein sequence ID" value="KAF8486324.1"/>
    <property type="molecule type" value="Genomic_DNA"/>
</dbReference>
<organism evidence="1 2">
    <name type="scientific">Russula ochroleuca</name>
    <dbReference type="NCBI Taxonomy" id="152965"/>
    <lineage>
        <taxon>Eukaryota</taxon>
        <taxon>Fungi</taxon>
        <taxon>Dikarya</taxon>
        <taxon>Basidiomycota</taxon>
        <taxon>Agaricomycotina</taxon>
        <taxon>Agaricomycetes</taxon>
        <taxon>Russulales</taxon>
        <taxon>Russulaceae</taxon>
        <taxon>Russula</taxon>
    </lineage>
</organism>
<reference evidence="1" key="2">
    <citation type="journal article" date="2020" name="Nat. Commun.">
        <title>Large-scale genome sequencing of mycorrhizal fungi provides insights into the early evolution of symbiotic traits.</title>
        <authorList>
            <person name="Miyauchi S."/>
            <person name="Kiss E."/>
            <person name="Kuo A."/>
            <person name="Drula E."/>
            <person name="Kohler A."/>
            <person name="Sanchez-Garcia M."/>
            <person name="Morin E."/>
            <person name="Andreopoulos B."/>
            <person name="Barry K.W."/>
            <person name="Bonito G."/>
            <person name="Buee M."/>
            <person name="Carver A."/>
            <person name="Chen C."/>
            <person name="Cichocki N."/>
            <person name="Clum A."/>
            <person name="Culley D."/>
            <person name="Crous P.W."/>
            <person name="Fauchery L."/>
            <person name="Girlanda M."/>
            <person name="Hayes R.D."/>
            <person name="Keri Z."/>
            <person name="LaButti K."/>
            <person name="Lipzen A."/>
            <person name="Lombard V."/>
            <person name="Magnuson J."/>
            <person name="Maillard F."/>
            <person name="Murat C."/>
            <person name="Nolan M."/>
            <person name="Ohm R.A."/>
            <person name="Pangilinan J."/>
            <person name="Pereira M.F."/>
            <person name="Perotto S."/>
            <person name="Peter M."/>
            <person name="Pfister S."/>
            <person name="Riley R."/>
            <person name="Sitrit Y."/>
            <person name="Stielow J.B."/>
            <person name="Szollosi G."/>
            <person name="Zifcakova L."/>
            <person name="Stursova M."/>
            <person name="Spatafora J.W."/>
            <person name="Tedersoo L."/>
            <person name="Vaario L.M."/>
            <person name="Yamada A."/>
            <person name="Yan M."/>
            <person name="Wang P."/>
            <person name="Xu J."/>
            <person name="Bruns T."/>
            <person name="Baldrian P."/>
            <person name="Vilgalys R."/>
            <person name="Dunand C."/>
            <person name="Henrissat B."/>
            <person name="Grigoriev I.V."/>
            <person name="Hibbett D."/>
            <person name="Nagy L.G."/>
            <person name="Martin F.M."/>
        </authorList>
    </citation>
    <scope>NUCLEOTIDE SEQUENCE</scope>
    <source>
        <strain evidence="1">Prilba</strain>
    </source>
</reference>